<dbReference type="Proteomes" id="UP000683360">
    <property type="component" value="Unassembled WGS sequence"/>
</dbReference>
<proteinExistence type="predicted"/>
<name>A0A8S3TJ18_MYTED</name>
<evidence type="ECO:0000313" key="2">
    <source>
        <dbReference type="Proteomes" id="UP000683360"/>
    </source>
</evidence>
<comment type="caution">
    <text evidence="1">The sequence shown here is derived from an EMBL/GenBank/DDBJ whole genome shotgun (WGS) entry which is preliminary data.</text>
</comment>
<dbReference type="EMBL" id="CAJPWZ010002131">
    <property type="protein sequence ID" value="CAG2231068.1"/>
    <property type="molecule type" value="Genomic_DNA"/>
</dbReference>
<sequence>MNITIAHIISFSNKVQQETEICLGNTVCNCGTAIRYGADVFVINYCGGRRVISFLTCQENKIQVSKENDLKYITRTQRPLSPRITTLAYCTCPYGSLEDIDGSFGCGGATIDCSSPYVGSIGECTISLNTQQHKLVNEYPKTLQRSFDLLQEKVPDKVCCCY</sequence>
<evidence type="ECO:0000313" key="1">
    <source>
        <dbReference type="EMBL" id="CAG2231068.1"/>
    </source>
</evidence>
<accession>A0A8S3TJ18</accession>
<keyword evidence="2" id="KW-1185">Reference proteome</keyword>
<gene>
    <name evidence="1" type="ORF">MEDL_44012</name>
</gene>
<protein>
    <submittedName>
        <fullName evidence="1">Uncharacterized protein</fullName>
    </submittedName>
</protein>
<dbReference type="AlphaFoldDB" id="A0A8S3TJ18"/>
<reference evidence="1" key="1">
    <citation type="submission" date="2021-03" db="EMBL/GenBank/DDBJ databases">
        <authorList>
            <person name="Bekaert M."/>
        </authorList>
    </citation>
    <scope>NUCLEOTIDE SEQUENCE</scope>
</reference>
<organism evidence="1 2">
    <name type="scientific">Mytilus edulis</name>
    <name type="common">Blue mussel</name>
    <dbReference type="NCBI Taxonomy" id="6550"/>
    <lineage>
        <taxon>Eukaryota</taxon>
        <taxon>Metazoa</taxon>
        <taxon>Spiralia</taxon>
        <taxon>Lophotrochozoa</taxon>
        <taxon>Mollusca</taxon>
        <taxon>Bivalvia</taxon>
        <taxon>Autobranchia</taxon>
        <taxon>Pteriomorphia</taxon>
        <taxon>Mytilida</taxon>
        <taxon>Mytiloidea</taxon>
        <taxon>Mytilidae</taxon>
        <taxon>Mytilinae</taxon>
        <taxon>Mytilus</taxon>
    </lineage>
</organism>